<evidence type="ECO:0000259" key="5">
    <source>
        <dbReference type="PROSITE" id="PS50893"/>
    </source>
</evidence>
<feature type="domain" description="ABC transporter" evidence="5">
    <location>
        <begin position="3"/>
        <end position="236"/>
    </location>
</feature>
<dbReference type="InterPro" id="IPR027417">
    <property type="entry name" value="P-loop_NTPase"/>
</dbReference>
<dbReference type="PROSITE" id="PS50893">
    <property type="entry name" value="ABC_TRANSPORTER_2"/>
    <property type="match status" value="1"/>
</dbReference>
<dbReference type="SMART" id="SM00382">
    <property type="entry name" value="AAA"/>
    <property type="match status" value="1"/>
</dbReference>
<organism evidence="6 7">
    <name type="scientific">Methanobrevibacter olleyae</name>
    <dbReference type="NCBI Taxonomy" id="294671"/>
    <lineage>
        <taxon>Archaea</taxon>
        <taxon>Methanobacteriati</taxon>
        <taxon>Methanobacteriota</taxon>
        <taxon>Methanomada group</taxon>
        <taxon>Methanobacteria</taxon>
        <taxon>Methanobacteriales</taxon>
        <taxon>Methanobacteriaceae</taxon>
        <taxon>Methanobrevibacter</taxon>
    </lineage>
</organism>
<dbReference type="GO" id="GO:0016887">
    <property type="term" value="F:ATP hydrolysis activity"/>
    <property type="evidence" value="ECO:0007669"/>
    <property type="project" value="InterPro"/>
</dbReference>
<dbReference type="InterPro" id="IPR003593">
    <property type="entry name" value="AAA+_ATPase"/>
</dbReference>
<dbReference type="PANTHER" id="PTHR42734">
    <property type="entry name" value="METAL TRANSPORT SYSTEM ATP-BINDING PROTEIN TM_0124-RELATED"/>
    <property type="match status" value="1"/>
</dbReference>
<evidence type="ECO:0000256" key="3">
    <source>
        <dbReference type="ARBA" id="ARBA00022741"/>
    </source>
</evidence>
<evidence type="ECO:0000313" key="6">
    <source>
        <dbReference type="EMBL" id="MBE6512753.1"/>
    </source>
</evidence>
<proteinExistence type="inferred from homology"/>
<comment type="similarity">
    <text evidence="1">Belongs to the ABC transporter superfamily.</text>
</comment>
<dbReference type="AlphaFoldDB" id="A0A8T3VNN7"/>
<keyword evidence="3" id="KW-0547">Nucleotide-binding</keyword>
<dbReference type="EMBL" id="SUTG01000029">
    <property type="protein sequence ID" value="MBE6512753.1"/>
    <property type="molecule type" value="Genomic_DNA"/>
</dbReference>
<dbReference type="Gene3D" id="3.40.50.300">
    <property type="entry name" value="P-loop containing nucleotide triphosphate hydrolases"/>
    <property type="match status" value="1"/>
</dbReference>
<gene>
    <name evidence="6" type="ORF">E7Z75_06395</name>
</gene>
<evidence type="ECO:0000256" key="4">
    <source>
        <dbReference type="ARBA" id="ARBA00022840"/>
    </source>
</evidence>
<dbReference type="InterPro" id="IPR017871">
    <property type="entry name" value="ABC_transporter-like_CS"/>
</dbReference>
<name>A0A8T3VNN7_METOL</name>
<dbReference type="InterPro" id="IPR003439">
    <property type="entry name" value="ABC_transporter-like_ATP-bd"/>
</dbReference>
<dbReference type="PANTHER" id="PTHR42734:SF6">
    <property type="entry name" value="MOLYBDATE IMPORT ATP-BINDING PROTEIN MOLC"/>
    <property type="match status" value="1"/>
</dbReference>
<dbReference type="Pfam" id="PF00005">
    <property type="entry name" value="ABC_tran"/>
    <property type="match status" value="1"/>
</dbReference>
<dbReference type="SUPFAM" id="SSF52540">
    <property type="entry name" value="P-loop containing nucleoside triphosphate hydrolases"/>
    <property type="match status" value="1"/>
</dbReference>
<dbReference type="FunFam" id="3.40.50.300:FF:000134">
    <property type="entry name" value="Iron-enterobactin ABC transporter ATP-binding protein"/>
    <property type="match status" value="1"/>
</dbReference>
<comment type="caution">
    <text evidence="6">The sequence shown here is derived from an EMBL/GenBank/DDBJ whole genome shotgun (WGS) entry which is preliminary data.</text>
</comment>
<dbReference type="InterPro" id="IPR050153">
    <property type="entry name" value="Metal_Ion_Import_ABC"/>
</dbReference>
<evidence type="ECO:0000256" key="1">
    <source>
        <dbReference type="ARBA" id="ARBA00005417"/>
    </source>
</evidence>
<dbReference type="CDD" id="cd03214">
    <property type="entry name" value="ABC_Iron-Siderophores_B12_Hemin"/>
    <property type="match status" value="1"/>
</dbReference>
<evidence type="ECO:0000313" key="7">
    <source>
        <dbReference type="Proteomes" id="UP000732619"/>
    </source>
</evidence>
<accession>A0A8T3VNN7</accession>
<sequence>MLLSINNMEFSYKDRKILKGITFTVEAGDFVSILGKNGSGKSTLLKCINKVLIYEKGSILLNEEDIQNIENVKIAQKIAYVPQKFSVERSTVFDAILLGRRPYMTWNISEKDIEITKNIMDLLGIKSYALRYINELSGGELQKVVLARALVQDPEILLLDEPTSDLDLKNQYDVMNLLKTVAEDKKITPIIVLHDINLALRYSNKFIMLKEGKVFSYGGEDTVNVSTIKEVYGIDTYVKYINGVKTVIPKFY</sequence>
<dbReference type="PROSITE" id="PS00211">
    <property type="entry name" value="ABC_TRANSPORTER_1"/>
    <property type="match status" value="1"/>
</dbReference>
<dbReference type="GO" id="GO:0005524">
    <property type="term" value="F:ATP binding"/>
    <property type="evidence" value="ECO:0007669"/>
    <property type="project" value="UniProtKB-KW"/>
</dbReference>
<keyword evidence="2" id="KW-0813">Transport</keyword>
<dbReference type="Proteomes" id="UP000732619">
    <property type="component" value="Unassembled WGS sequence"/>
</dbReference>
<reference evidence="6" key="1">
    <citation type="submission" date="2019-04" db="EMBL/GenBank/DDBJ databases">
        <title>Evolution of Biomass-Degrading Anaerobic Consortia Revealed by Metagenomics.</title>
        <authorList>
            <person name="Peng X."/>
        </authorList>
    </citation>
    <scope>NUCLEOTIDE SEQUENCE</scope>
    <source>
        <strain evidence="6">SIG14</strain>
    </source>
</reference>
<evidence type="ECO:0000256" key="2">
    <source>
        <dbReference type="ARBA" id="ARBA00022448"/>
    </source>
</evidence>
<keyword evidence="4 6" id="KW-0067">ATP-binding</keyword>
<protein>
    <submittedName>
        <fullName evidence="6">ABC transporter ATP-binding protein</fullName>
    </submittedName>
</protein>